<feature type="region of interest" description="Disordered" evidence="1">
    <location>
        <begin position="112"/>
        <end position="131"/>
    </location>
</feature>
<organism evidence="4 5">
    <name type="scientific">Coniochaeta pulveracea</name>
    <dbReference type="NCBI Taxonomy" id="177199"/>
    <lineage>
        <taxon>Eukaryota</taxon>
        <taxon>Fungi</taxon>
        <taxon>Dikarya</taxon>
        <taxon>Ascomycota</taxon>
        <taxon>Pezizomycotina</taxon>
        <taxon>Sordariomycetes</taxon>
        <taxon>Sordariomycetidae</taxon>
        <taxon>Coniochaetales</taxon>
        <taxon>Coniochaetaceae</taxon>
        <taxon>Coniochaeta</taxon>
    </lineage>
</organism>
<feature type="region of interest" description="Disordered" evidence="1">
    <location>
        <begin position="164"/>
        <end position="235"/>
    </location>
</feature>
<dbReference type="GO" id="GO:0016887">
    <property type="term" value="F:ATP hydrolysis activity"/>
    <property type="evidence" value="ECO:0007669"/>
    <property type="project" value="InterPro"/>
</dbReference>
<sequence>MAYASQRPAGSLLISPLLLCMGFVVITRWNRRTSHTGRRGISVASHHLRIVPQPLPHLLLRNTVPPAGTYYPSRPFSFPKSIPGYLSLLPYLLFGQIRTTTLYNYSHIKTMPSPTVRVPTTPDGQKSPPSNRIVSMAATVTTDQNNSEPTAAVISTTIQPALPGSTTAAAQVSPCGSDRSKDSTAVDNTASSDTSPCQSLSRNGPSDGQPLDKQAPSGHEEGRNQQSLADPPGYGKELDVELFKKHAMAEHRAGLGVDVDLEHHPRPSKAQIQEYQEAIKESYNLAPSDRKDKKYNRLLDVGEDVDEKRAIAQKQHAQMLSEHKFKKLDPAPQVYLRKNCCSTSCKCRPCWSRYPSCEEEEAALASSSVHVLLRNTPTAAGTGWETSEIVIRGQEMKDALRKVVEGYPGFEPRLMGGGDWVFPAPFMPFVHRWGRLAAHPFHWDGEHDIDSTHEVERHYMLDSISSALDRTFKEMELITATREVRFEDLWLIYTPGTIVVTELVPTGSTKLRLPEAVRVVSCSPVMSDCGGKTRLETWQVKSDVHLHNGDTLGWCTETWTLPRFEGYRRVDALGPYFPDATAMVKELHSRGKRAIESCCKFGPMWFTAKNPIMSSAGDLHESPHGPRMVMIDLDGLYKYGATMGCPNIHTRSDLLKPKSTTEQRENDPAWADPSYEKRMLDTWERSIYERRGSQVSGTDGKAKEKDEMTGSKAMRQSSLHQKRSGLSRDAHDGQAEGLLTERTVDRSGSDLLPFDEAWYSSKSTFSIEGPIIPEYLLSRGYLGGFDLVTKQWCQFSATDLEPMHDRQTDMHAVDKLYPGHQHIARIAELVRRKVDPQLNASDSKSFLDDTRKNLKLYLGRALTFLIAGPSGVGKTATVHAIAHMNKTSVWETTVDELCSSPGGFQKGLETALHLCERMNFLFLLEDADSLICQDANCKDHVAAMLQVLNKTPCVVFLTATKIDLFPDNLLSRCDKFVRLPELTRSSRRRAWLKAFKEQGVTKHILNSTQLDTALNMAEKPRLNGHEIVNMVKQVPMRAIGGFNCDGDNYVNELGRMIDEVGNTKIGLAATSLRGEGRELRTKQDLNGRQKENQGMMGKENQYSDAEENRYPMLEHEYQADGIDEETDGYEEVV</sequence>
<dbReference type="OrthoDB" id="10042665at2759"/>
<accession>A0A420Y9I9</accession>
<dbReference type="Proteomes" id="UP000275385">
    <property type="component" value="Unassembled WGS sequence"/>
</dbReference>
<feature type="transmembrane region" description="Helical" evidence="2">
    <location>
        <begin position="12"/>
        <end position="29"/>
    </location>
</feature>
<dbReference type="InterPro" id="IPR003593">
    <property type="entry name" value="AAA+_ATPase"/>
</dbReference>
<dbReference type="SMART" id="SM00382">
    <property type="entry name" value="AAA"/>
    <property type="match status" value="1"/>
</dbReference>
<keyword evidence="2" id="KW-0472">Membrane</keyword>
<dbReference type="STRING" id="177199.A0A420Y9I9"/>
<reference evidence="4 5" key="1">
    <citation type="submission" date="2018-08" db="EMBL/GenBank/DDBJ databases">
        <title>Draft genome of the lignicolous fungus Coniochaeta pulveracea.</title>
        <authorList>
            <person name="Borstlap C.J."/>
            <person name="De Witt R.N."/>
            <person name="Botha A."/>
            <person name="Volschenk H."/>
        </authorList>
    </citation>
    <scope>NUCLEOTIDE SEQUENCE [LARGE SCALE GENOMIC DNA]</scope>
    <source>
        <strain evidence="4 5">CAB683</strain>
    </source>
</reference>
<feature type="domain" description="AAA+ ATPase" evidence="3">
    <location>
        <begin position="860"/>
        <end position="981"/>
    </location>
</feature>
<comment type="caution">
    <text evidence="4">The sequence shown here is derived from an EMBL/GenBank/DDBJ whole genome shotgun (WGS) entry which is preliminary data.</text>
</comment>
<dbReference type="PANTHER" id="PTHR46411:SF2">
    <property type="entry name" value="AAA+ ATPASE DOMAIN-CONTAINING PROTEIN"/>
    <property type="match status" value="1"/>
</dbReference>
<name>A0A420Y9I9_9PEZI</name>
<evidence type="ECO:0000259" key="3">
    <source>
        <dbReference type="SMART" id="SM00382"/>
    </source>
</evidence>
<dbReference type="InterPro" id="IPR027417">
    <property type="entry name" value="P-loop_NTPase"/>
</dbReference>
<proteinExistence type="predicted"/>
<dbReference type="PANTHER" id="PTHR46411">
    <property type="entry name" value="FAMILY ATPASE, PUTATIVE-RELATED"/>
    <property type="match status" value="1"/>
</dbReference>
<dbReference type="EMBL" id="QVQW01000030">
    <property type="protein sequence ID" value="RKU44523.1"/>
    <property type="molecule type" value="Genomic_DNA"/>
</dbReference>
<keyword evidence="2" id="KW-1133">Transmembrane helix</keyword>
<dbReference type="CDD" id="cd00009">
    <property type="entry name" value="AAA"/>
    <property type="match status" value="1"/>
</dbReference>
<dbReference type="InterPro" id="IPR054289">
    <property type="entry name" value="DUF7025"/>
</dbReference>
<evidence type="ECO:0000256" key="2">
    <source>
        <dbReference type="SAM" id="Phobius"/>
    </source>
</evidence>
<feature type="region of interest" description="Disordered" evidence="1">
    <location>
        <begin position="650"/>
        <end position="673"/>
    </location>
</feature>
<evidence type="ECO:0000256" key="1">
    <source>
        <dbReference type="SAM" id="MobiDB-lite"/>
    </source>
</evidence>
<keyword evidence="5" id="KW-1185">Reference proteome</keyword>
<dbReference type="Pfam" id="PF22942">
    <property type="entry name" value="DUF7025"/>
    <property type="match status" value="1"/>
</dbReference>
<dbReference type="AlphaFoldDB" id="A0A420Y9I9"/>
<feature type="compositionally biased region" description="Basic and acidic residues" evidence="1">
    <location>
        <begin position="700"/>
        <end position="709"/>
    </location>
</feature>
<dbReference type="GO" id="GO:0005524">
    <property type="term" value="F:ATP binding"/>
    <property type="evidence" value="ECO:0007669"/>
    <property type="project" value="InterPro"/>
</dbReference>
<evidence type="ECO:0000313" key="4">
    <source>
        <dbReference type="EMBL" id="RKU44523.1"/>
    </source>
</evidence>
<feature type="compositionally biased region" description="Basic and acidic residues" evidence="1">
    <location>
        <begin position="1076"/>
        <end position="1091"/>
    </location>
</feature>
<keyword evidence="2" id="KW-0812">Transmembrane</keyword>
<feature type="compositionally biased region" description="Polar residues" evidence="1">
    <location>
        <begin position="122"/>
        <end position="131"/>
    </location>
</feature>
<feature type="compositionally biased region" description="Polar residues" evidence="1">
    <location>
        <begin position="185"/>
        <end position="206"/>
    </location>
</feature>
<feature type="region of interest" description="Disordered" evidence="1">
    <location>
        <begin position="1076"/>
        <end position="1104"/>
    </location>
</feature>
<dbReference type="Pfam" id="PF00004">
    <property type="entry name" value="AAA"/>
    <property type="match status" value="1"/>
</dbReference>
<feature type="compositionally biased region" description="Basic and acidic residues" evidence="1">
    <location>
        <begin position="650"/>
        <end position="667"/>
    </location>
</feature>
<dbReference type="InterPro" id="IPR003959">
    <property type="entry name" value="ATPase_AAA_core"/>
</dbReference>
<dbReference type="SUPFAM" id="SSF52540">
    <property type="entry name" value="P-loop containing nucleoside triphosphate hydrolases"/>
    <property type="match status" value="1"/>
</dbReference>
<gene>
    <name evidence="4" type="ORF">DL546_006830</name>
</gene>
<dbReference type="Gene3D" id="3.40.50.300">
    <property type="entry name" value="P-loop containing nucleotide triphosphate hydrolases"/>
    <property type="match status" value="1"/>
</dbReference>
<protein>
    <recommendedName>
        <fullName evidence="3">AAA+ ATPase domain-containing protein</fullName>
    </recommendedName>
</protein>
<evidence type="ECO:0000313" key="5">
    <source>
        <dbReference type="Proteomes" id="UP000275385"/>
    </source>
</evidence>
<feature type="region of interest" description="Disordered" evidence="1">
    <location>
        <begin position="690"/>
        <end position="742"/>
    </location>
</feature>